<name>A0ABW5YFB0_9SPHI</name>
<proteinExistence type="predicted"/>
<organism evidence="1 2">
    <name type="scientific">Mucilaginibacter ximonensis</name>
    <dbReference type="NCBI Taxonomy" id="538021"/>
    <lineage>
        <taxon>Bacteria</taxon>
        <taxon>Pseudomonadati</taxon>
        <taxon>Bacteroidota</taxon>
        <taxon>Sphingobacteriia</taxon>
        <taxon>Sphingobacteriales</taxon>
        <taxon>Sphingobacteriaceae</taxon>
        <taxon>Mucilaginibacter</taxon>
    </lineage>
</organism>
<gene>
    <name evidence="1" type="ORF">ACFS5N_16415</name>
</gene>
<protein>
    <recommendedName>
        <fullName evidence="3">Zinc ribbon domain-containing protein</fullName>
    </recommendedName>
</protein>
<accession>A0ABW5YFB0</accession>
<evidence type="ECO:0000313" key="2">
    <source>
        <dbReference type="Proteomes" id="UP001597557"/>
    </source>
</evidence>
<evidence type="ECO:0008006" key="3">
    <source>
        <dbReference type="Google" id="ProtNLM"/>
    </source>
</evidence>
<dbReference type="RefSeq" id="WP_377188016.1">
    <property type="nucleotide sequence ID" value="NZ_JBHUPD010000003.1"/>
</dbReference>
<sequence length="139" mass="15524">MKNYRIELRSIIDVDVEAATPLDAVKLAEKQNRGFKADSVFDGDKWLGIDHCNGCGVSILEGEAGGNDTEGNDYCNECFSATQEEYHNWLHQLTTLGYERKIMIPSEIKGAVDELYAEGLTPNEALERLINENLVTEIN</sequence>
<dbReference type="EMBL" id="JBHUPD010000003">
    <property type="protein sequence ID" value="MFD2874068.1"/>
    <property type="molecule type" value="Genomic_DNA"/>
</dbReference>
<dbReference type="Proteomes" id="UP001597557">
    <property type="component" value="Unassembled WGS sequence"/>
</dbReference>
<comment type="caution">
    <text evidence="1">The sequence shown here is derived from an EMBL/GenBank/DDBJ whole genome shotgun (WGS) entry which is preliminary data.</text>
</comment>
<evidence type="ECO:0000313" key="1">
    <source>
        <dbReference type="EMBL" id="MFD2874068.1"/>
    </source>
</evidence>
<reference evidence="2" key="1">
    <citation type="journal article" date="2019" name="Int. J. Syst. Evol. Microbiol.">
        <title>The Global Catalogue of Microorganisms (GCM) 10K type strain sequencing project: providing services to taxonomists for standard genome sequencing and annotation.</title>
        <authorList>
            <consortium name="The Broad Institute Genomics Platform"/>
            <consortium name="The Broad Institute Genome Sequencing Center for Infectious Disease"/>
            <person name="Wu L."/>
            <person name="Ma J."/>
        </authorList>
    </citation>
    <scope>NUCLEOTIDE SEQUENCE [LARGE SCALE GENOMIC DNA]</scope>
    <source>
        <strain evidence="2">KCTC 22437</strain>
    </source>
</reference>
<keyword evidence="2" id="KW-1185">Reference proteome</keyword>